<accession>A0A392PS99</accession>
<dbReference type="AlphaFoldDB" id="A0A392PS99"/>
<dbReference type="PANTHER" id="PTHR11439">
    <property type="entry name" value="GAG-POL-RELATED RETROTRANSPOSON"/>
    <property type="match status" value="1"/>
</dbReference>
<sequence length="221" mass="24664">MENSNPIGSPMVSSCRLSKHGTDILSDPTLYRSTMGALQYATLTRPDIAFSVNKVCQFMAQPLESHWKAVKRILRYLKGTLSHGLLLAPSSTTLPISLRAYSDADWATNQDDRRSTSGSCIYFGPNLVSWGSKKQPLVARSSTEAEYRSMANTTADLLWIQSLLRELLVPFHTPTLLCDNLSAVSLSHSPILHAKTKHIELDIHFVREKVISRQLHILHVP</sequence>
<dbReference type="SUPFAM" id="SSF56672">
    <property type="entry name" value="DNA/RNA polymerases"/>
    <property type="match status" value="1"/>
</dbReference>
<dbReference type="PANTHER" id="PTHR11439:SF455">
    <property type="entry name" value="RLK (RECEPTOR-LIKE PROTEIN KINASE) 8, PUTATIVE-RELATED"/>
    <property type="match status" value="1"/>
</dbReference>
<dbReference type="Proteomes" id="UP000265520">
    <property type="component" value="Unassembled WGS sequence"/>
</dbReference>
<protein>
    <submittedName>
        <fullName evidence="1">Retrovirus-related Pol polyprotein from transposon TNT 1-94</fullName>
    </submittedName>
</protein>
<feature type="non-terminal residue" evidence="1">
    <location>
        <position position="221"/>
    </location>
</feature>
<proteinExistence type="predicted"/>
<reference evidence="1 2" key="1">
    <citation type="journal article" date="2018" name="Front. Plant Sci.">
        <title>Red Clover (Trifolium pratense) and Zigzag Clover (T. medium) - A Picture of Genomic Similarities and Differences.</title>
        <authorList>
            <person name="Dluhosova J."/>
            <person name="Istvanek J."/>
            <person name="Nedelnik J."/>
            <person name="Repkova J."/>
        </authorList>
    </citation>
    <scope>NUCLEOTIDE SEQUENCE [LARGE SCALE GENOMIC DNA]</scope>
    <source>
        <strain evidence="2">cv. 10/8</strain>
        <tissue evidence="1">Leaf</tissue>
    </source>
</reference>
<dbReference type="CDD" id="cd09272">
    <property type="entry name" value="RNase_HI_RT_Ty1"/>
    <property type="match status" value="1"/>
</dbReference>
<organism evidence="1 2">
    <name type="scientific">Trifolium medium</name>
    <dbReference type="NCBI Taxonomy" id="97028"/>
    <lineage>
        <taxon>Eukaryota</taxon>
        <taxon>Viridiplantae</taxon>
        <taxon>Streptophyta</taxon>
        <taxon>Embryophyta</taxon>
        <taxon>Tracheophyta</taxon>
        <taxon>Spermatophyta</taxon>
        <taxon>Magnoliopsida</taxon>
        <taxon>eudicotyledons</taxon>
        <taxon>Gunneridae</taxon>
        <taxon>Pentapetalae</taxon>
        <taxon>rosids</taxon>
        <taxon>fabids</taxon>
        <taxon>Fabales</taxon>
        <taxon>Fabaceae</taxon>
        <taxon>Papilionoideae</taxon>
        <taxon>50 kb inversion clade</taxon>
        <taxon>NPAAA clade</taxon>
        <taxon>Hologalegina</taxon>
        <taxon>IRL clade</taxon>
        <taxon>Trifolieae</taxon>
        <taxon>Trifolium</taxon>
    </lineage>
</organism>
<comment type="caution">
    <text evidence="1">The sequence shown here is derived from an EMBL/GenBank/DDBJ whole genome shotgun (WGS) entry which is preliminary data.</text>
</comment>
<evidence type="ECO:0000313" key="2">
    <source>
        <dbReference type="Proteomes" id="UP000265520"/>
    </source>
</evidence>
<name>A0A392PS99_9FABA</name>
<dbReference type="InterPro" id="IPR043502">
    <property type="entry name" value="DNA/RNA_pol_sf"/>
</dbReference>
<dbReference type="EMBL" id="LXQA010094526">
    <property type="protein sequence ID" value="MCI14971.1"/>
    <property type="molecule type" value="Genomic_DNA"/>
</dbReference>
<evidence type="ECO:0000313" key="1">
    <source>
        <dbReference type="EMBL" id="MCI14971.1"/>
    </source>
</evidence>
<keyword evidence="2" id="KW-1185">Reference proteome</keyword>